<evidence type="ECO:0000313" key="4">
    <source>
        <dbReference type="EMBL" id="CAF4297141.1"/>
    </source>
</evidence>
<dbReference type="AlphaFoldDB" id="A0A820HQZ5"/>
<evidence type="ECO:0000313" key="3">
    <source>
        <dbReference type="EMBL" id="CAF1536813.1"/>
    </source>
</evidence>
<proteinExistence type="predicted"/>
<protein>
    <recommendedName>
        <fullName evidence="2">Cadherin domain-containing protein</fullName>
    </recommendedName>
</protein>
<organism evidence="4 5">
    <name type="scientific">Rotaria sordida</name>
    <dbReference type="NCBI Taxonomy" id="392033"/>
    <lineage>
        <taxon>Eukaryota</taxon>
        <taxon>Metazoa</taxon>
        <taxon>Spiralia</taxon>
        <taxon>Gnathifera</taxon>
        <taxon>Rotifera</taxon>
        <taxon>Eurotatoria</taxon>
        <taxon>Bdelloidea</taxon>
        <taxon>Philodinida</taxon>
        <taxon>Philodinidae</taxon>
        <taxon>Rotaria</taxon>
    </lineage>
</organism>
<comment type="caution">
    <text evidence="4">The sequence shown here is derived from an EMBL/GenBank/DDBJ whole genome shotgun (WGS) entry which is preliminary data.</text>
</comment>
<evidence type="ECO:0000256" key="1">
    <source>
        <dbReference type="PROSITE-ProRule" id="PRU00043"/>
    </source>
</evidence>
<dbReference type="GO" id="GO:0005509">
    <property type="term" value="F:calcium ion binding"/>
    <property type="evidence" value="ECO:0007669"/>
    <property type="project" value="UniProtKB-UniRule"/>
</dbReference>
<dbReference type="InterPro" id="IPR015919">
    <property type="entry name" value="Cadherin-like_sf"/>
</dbReference>
<name>A0A820HQZ5_9BILA</name>
<feature type="domain" description="Cadherin" evidence="2">
    <location>
        <begin position="66"/>
        <end position="143"/>
    </location>
</feature>
<dbReference type="InterPro" id="IPR002126">
    <property type="entry name" value="Cadherin-like_dom"/>
</dbReference>
<dbReference type="Proteomes" id="UP000663864">
    <property type="component" value="Unassembled WGS sequence"/>
</dbReference>
<dbReference type="GO" id="GO:0016020">
    <property type="term" value="C:membrane"/>
    <property type="evidence" value="ECO:0007669"/>
    <property type="project" value="InterPro"/>
</dbReference>
<dbReference type="EMBL" id="CAJOBD010034655">
    <property type="protein sequence ID" value="CAF4297141.1"/>
    <property type="molecule type" value="Genomic_DNA"/>
</dbReference>
<gene>
    <name evidence="4" type="ORF">JBS370_LOCUS40256</name>
    <name evidence="3" type="ORF">ZHD862_LOCUS38937</name>
</gene>
<accession>A0A820HQZ5</accession>
<dbReference type="Gene3D" id="2.60.40.60">
    <property type="entry name" value="Cadherins"/>
    <property type="match status" value="1"/>
</dbReference>
<dbReference type="Pfam" id="PF00028">
    <property type="entry name" value="Cadherin"/>
    <property type="match status" value="1"/>
</dbReference>
<evidence type="ECO:0000313" key="5">
    <source>
        <dbReference type="Proteomes" id="UP000663836"/>
    </source>
</evidence>
<dbReference type="EMBL" id="CAJNOT010012122">
    <property type="protein sequence ID" value="CAF1536813.1"/>
    <property type="molecule type" value="Genomic_DNA"/>
</dbReference>
<dbReference type="Proteomes" id="UP000663836">
    <property type="component" value="Unassembled WGS sequence"/>
</dbReference>
<dbReference type="SUPFAM" id="SSF49313">
    <property type="entry name" value="Cadherin-like"/>
    <property type="match status" value="1"/>
</dbReference>
<feature type="non-terminal residue" evidence="4">
    <location>
        <position position="1"/>
    </location>
</feature>
<evidence type="ECO:0000259" key="2">
    <source>
        <dbReference type="PROSITE" id="PS50268"/>
    </source>
</evidence>
<sequence length="152" mass="17881">MICYLRLTQSLIGLSLSSYWLAIRLTRYRAHPPHTFIHIHILIRQENFYLSQCIDTYQSVKAYDYSIDYYSINISKSIRPDTIIFQINATSKDPIENGNIIYDLINSSDYFFINQQTGIIRLKKYLPSTIMNFTLTIKAFENDINLTDYTNL</sequence>
<dbReference type="GO" id="GO:0007156">
    <property type="term" value="P:homophilic cell adhesion via plasma membrane adhesion molecules"/>
    <property type="evidence" value="ECO:0007669"/>
    <property type="project" value="InterPro"/>
</dbReference>
<dbReference type="PROSITE" id="PS50268">
    <property type="entry name" value="CADHERIN_2"/>
    <property type="match status" value="1"/>
</dbReference>
<reference evidence="4" key="1">
    <citation type="submission" date="2021-02" db="EMBL/GenBank/DDBJ databases">
        <authorList>
            <person name="Nowell W R."/>
        </authorList>
    </citation>
    <scope>NUCLEOTIDE SEQUENCE</scope>
</reference>
<keyword evidence="1" id="KW-0106">Calcium</keyword>
<dbReference type="CDD" id="cd11304">
    <property type="entry name" value="Cadherin_repeat"/>
    <property type="match status" value="1"/>
</dbReference>